<organism evidence="1 2">
    <name type="scientific">Cellulosimicrobium protaetiae</name>
    <dbReference type="NCBI Taxonomy" id="2587808"/>
    <lineage>
        <taxon>Bacteria</taxon>
        <taxon>Bacillati</taxon>
        <taxon>Actinomycetota</taxon>
        <taxon>Actinomycetes</taxon>
        <taxon>Micrococcales</taxon>
        <taxon>Promicromonosporaceae</taxon>
        <taxon>Cellulosimicrobium</taxon>
    </lineage>
</organism>
<keyword evidence="2" id="KW-1185">Reference proteome</keyword>
<name>A0A6M5UMJ3_9MICO</name>
<dbReference type="KEGG" id="cprt:FIC82_020045"/>
<proteinExistence type="predicted"/>
<dbReference type="OrthoDB" id="256869at2"/>
<dbReference type="Proteomes" id="UP000451354">
    <property type="component" value="Plasmid pCPRO01"/>
</dbReference>
<keyword evidence="1" id="KW-0614">Plasmid</keyword>
<evidence type="ECO:0000313" key="2">
    <source>
        <dbReference type="Proteomes" id="UP000451354"/>
    </source>
</evidence>
<evidence type="ECO:0000313" key="1">
    <source>
        <dbReference type="EMBL" id="QJW38682.1"/>
    </source>
</evidence>
<dbReference type="AlphaFoldDB" id="A0A6M5UMJ3"/>
<dbReference type="RefSeq" id="WP_154800628.1">
    <property type="nucleotide sequence ID" value="NZ_CP052758.1"/>
</dbReference>
<gene>
    <name evidence="1" type="ORF">FIC82_020045</name>
</gene>
<dbReference type="EMBL" id="CP052758">
    <property type="protein sequence ID" value="QJW38682.1"/>
    <property type="molecule type" value="Genomic_DNA"/>
</dbReference>
<sequence>MAKSTKAKELSPHERYIAECVALAIGATWDPHDDNSQPAMYDVRLTHADGTPAALEISRAGDDTAFWLEKYCSEPKAAPGEYDWTVTVPAGLGLTPKILAKFLPVLITECEAAGVETPDALPAVQNWFPGAGGPNAAGWYVAARSHGLVMQRFTRSPERPQIAFSLISGGNIDPGLRTLDAWMSGQVTESWFASNVEKLVLSGFDELHLAVSLHDVAVPEDLLVSFMKATGIDSSSALDAGPLTDLWLFAPFAPVFLHWTKGDGWALLDRP</sequence>
<accession>A0A6M5UMJ3</accession>
<protein>
    <submittedName>
        <fullName evidence="1">Uncharacterized protein</fullName>
    </submittedName>
</protein>
<geneLocation type="plasmid" evidence="1 2">
    <name>pCPRO01</name>
</geneLocation>
<reference evidence="2" key="1">
    <citation type="journal article" date="2022" name="Int. J. Syst. Evol. Microbiol.">
        <title>Cellulosimicrobium protaetiae sp. nov., isolated from the gut of the larva of Protaetia brevitarsis seulensis.</title>
        <authorList>
            <person name="Le Han H."/>
            <person name="Nguyen T.T.H."/>
            <person name="Li Z."/>
            <person name="Shin N.R."/>
            <person name="Kim S.G."/>
        </authorList>
    </citation>
    <scope>NUCLEOTIDE SEQUENCE [LARGE SCALE GENOMIC DNA]</scope>
    <source>
        <strain evidence="2">BI34</strain>
    </source>
</reference>